<reference evidence="2 3" key="1">
    <citation type="submission" date="2020-01" db="EMBL/GenBank/DDBJ databases">
        <authorList>
            <person name="Chen J."/>
            <person name="Zhu S."/>
            <person name="Yang J."/>
        </authorList>
    </citation>
    <scope>NUCLEOTIDE SEQUENCE [LARGE SCALE GENOMIC DNA]</scope>
    <source>
        <strain evidence="2 3">345S023</strain>
    </source>
</reference>
<dbReference type="InterPro" id="IPR014833">
    <property type="entry name" value="TnsA_N"/>
</dbReference>
<protein>
    <recommendedName>
        <fullName evidence="1">TnsA endonuclease N-terminal domain-containing protein</fullName>
    </recommendedName>
</protein>
<proteinExistence type="predicted"/>
<dbReference type="GO" id="GO:0003676">
    <property type="term" value="F:nucleic acid binding"/>
    <property type="evidence" value="ECO:0007669"/>
    <property type="project" value="InterPro"/>
</dbReference>
<evidence type="ECO:0000259" key="1">
    <source>
        <dbReference type="Pfam" id="PF08722"/>
    </source>
</evidence>
<dbReference type="InterPro" id="IPR011856">
    <property type="entry name" value="tRNA_endonuc-like_dom_sf"/>
</dbReference>
<dbReference type="Proteomes" id="UP000470213">
    <property type="component" value="Unassembled WGS sequence"/>
</dbReference>
<organism evidence="2 3">
    <name type="scientific">Alteromonas profundi</name>
    <dbReference type="NCBI Taxonomy" id="2696062"/>
    <lineage>
        <taxon>Bacteria</taxon>
        <taxon>Pseudomonadati</taxon>
        <taxon>Pseudomonadota</taxon>
        <taxon>Gammaproteobacteria</taxon>
        <taxon>Alteromonadales</taxon>
        <taxon>Alteromonadaceae</taxon>
        <taxon>Alteromonas/Salinimonas group</taxon>
        <taxon>Alteromonas</taxon>
    </lineage>
</organism>
<accession>A0A7X5LIR5</accession>
<evidence type="ECO:0000313" key="3">
    <source>
        <dbReference type="Proteomes" id="UP000470213"/>
    </source>
</evidence>
<keyword evidence="3" id="KW-1185">Reference proteome</keyword>
<dbReference type="RefSeq" id="WP_163083732.1">
    <property type="nucleotide sequence ID" value="NZ_JAAAWN010000003.1"/>
</dbReference>
<evidence type="ECO:0000313" key="2">
    <source>
        <dbReference type="EMBL" id="NDV90131.1"/>
    </source>
</evidence>
<sequence length="273" mass="32165">MLLKFNKALKTLDKWHDALDKKQYEPLIKVWSGPKGTRRHLYKGAKSKRNHHFLSDGERRLGIIRDSLPETVNYFEQYPLWDLELCVRIAIDMGIKYPCDEEGEAYVLSTDFYCLETDLADNNLATKKVARTYKTLDSLDREIKHPVSVTRTLQKLELERRYYEEKRIQFVLETDHNVSVNCAYNLKWSKGCLKYIHEIKHHQQPFFMAFVEMASLYFETPLQEVIQRVSHHLGLSYDDGFGLFQWGVWSHQLPIDLDIKINVFKPVPLLEVA</sequence>
<dbReference type="InterPro" id="IPR011335">
    <property type="entry name" value="Restrct_endonuc-II-like"/>
</dbReference>
<feature type="domain" description="TnsA endonuclease N-terminal" evidence="1">
    <location>
        <begin position="69"/>
        <end position="174"/>
    </location>
</feature>
<comment type="caution">
    <text evidence="2">The sequence shown here is derived from an EMBL/GenBank/DDBJ whole genome shotgun (WGS) entry which is preliminary data.</text>
</comment>
<dbReference type="EMBL" id="JAAAWN010000003">
    <property type="protein sequence ID" value="NDV90131.1"/>
    <property type="molecule type" value="Genomic_DNA"/>
</dbReference>
<dbReference type="CDD" id="cd22362">
    <property type="entry name" value="TnsA_endonuclease-like"/>
    <property type="match status" value="1"/>
</dbReference>
<name>A0A7X5LIR5_9ALTE</name>
<gene>
    <name evidence="2" type="ORF">GTH32_02840</name>
</gene>
<dbReference type="Pfam" id="PF08722">
    <property type="entry name" value="Tn7_TnsA-like_N"/>
    <property type="match status" value="1"/>
</dbReference>
<dbReference type="Gene3D" id="3.40.1350.10">
    <property type="match status" value="1"/>
</dbReference>
<dbReference type="SUPFAM" id="SSF52980">
    <property type="entry name" value="Restriction endonuclease-like"/>
    <property type="match status" value="1"/>
</dbReference>
<dbReference type="AlphaFoldDB" id="A0A7X5LIR5"/>